<dbReference type="Pfam" id="PF08241">
    <property type="entry name" value="Methyltransf_11"/>
    <property type="match status" value="1"/>
</dbReference>
<dbReference type="InterPro" id="IPR013216">
    <property type="entry name" value="Methyltransf_11"/>
</dbReference>
<reference evidence="2" key="1">
    <citation type="journal article" date="2014" name="Front. Microbiol.">
        <title>High frequency of phylogenetically diverse reductive dehalogenase-homologous genes in deep subseafloor sedimentary metagenomes.</title>
        <authorList>
            <person name="Kawai M."/>
            <person name="Futagami T."/>
            <person name="Toyoda A."/>
            <person name="Takaki Y."/>
            <person name="Nishi S."/>
            <person name="Hori S."/>
            <person name="Arai W."/>
            <person name="Tsubouchi T."/>
            <person name="Morono Y."/>
            <person name="Uchiyama I."/>
            <person name="Ito T."/>
            <person name="Fujiyama A."/>
            <person name="Inagaki F."/>
            <person name="Takami H."/>
        </authorList>
    </citation>
    <scope>NUCLEOTIDE SEQUENCE</scope>
    <source>
        <strain evidence="2">Expedition CK06-06</strain>
    </source>
</reference>
<dbReference type="EMBL" id="BARV01007639">
    <property type="protein sequence ID" value="GAI10719.1"/>
    <property type="molecule type" value="Genomic_DNA"/>
</dbReference>
<name>X1MWG5_9ZZZZ</name>
<dbReference type="GO" id="GO:0008757">
    <property type="term" value="F:S-adenosylmethionine-dependent methyltransferase activity"/>
    <property type="evidence" value="ECO:0007669"/>
    <property type="project" value="InterPro"/>
</dbReference>
<organism evidence="2">
    <name type="scientific">marine sediment metagenome</name>
    <dbReference type="NCBI Taxonomy" id="412755"/>
    <lineage>
        <taxon>unclassified sequences</taxon>
        <taxon>metagenomes</taxon>
        <taxon>ecological metagenomes</taxon>
    </lineage>
</organism>
<feature type="domain" description="Methyltransferase type 11" evidence="1">
    <location>
        <begin position="6"/>
        <end position="53"/>
    </location>
</feature>
<sequence>GENVYEIDGRSTPFTDRGFDLVVIVDFLEHIETDMEFVSELYRIMKDGGILIINVPLLRRGAVIPALRNLIGLTDEKHGHVRPGYTVAGLRGLLGGKFEIVRYSTYVKFFSELIDTAINFVGKGEKRVEEAGAGGTTYKLYSVIYPFLSLISKLDYLFFFTSAARLIVEARKC</sequence>
<evidence type="ECO:0000259" key="1">
    <source>
        <dbReference type="Pfam" id="PF08241"/>
    </source>
</evidence>
<accession>X1MWG5</accession>
<feature type="non-terminal residue" evidence="2">
    <location>
        <position position="1"/>
    </location>
</feature>
<dbReference type="AlphaFoldDB" id="X1MWG5"/>
<gene>
    <name evidence="2" type="ORF">S06H3_15519</name>
</gene>
<dbReference type="InterPro" id="IPR029063">
    <property type="entry name" value="SAM-dependent_MTases_sf"/>
</dbReference>
<comment type="caution">
    <text evidence="2">The sequence shown here is derived from an EMBL/GenBank/DDBJ whole genome shotgun (WGS) entry which is preliminary data.</text>
</comment>
<evidence type="ECO:0000313" key="2">
    <source>
        <dbReference type="EMBL" id="GAI10719.1"/>
    </source>
</evidence>
<dbReference type="SUPFAM" id="SSF53335">
    <property type="entry name" value="S-adenosyl-L-methionine-dependent methyltransferases"/>
    <property type="match status" value="1"/>
</dbReference>
<protein>
    <recommendedName>
        <fullName evidence="1">Methyltransferase type 11 domain-containing protein</fullName>
    </recommendedName>
</protein>
<dbReference type="Gene3D" id="3.40.50.150">
    <property type="entry name" value="Vaccinia Virus protein VP39"/>
    <property type="match status" value="1"/>
</dbReference>
<proteinExistence type="predicted"/>